<dbReference type="SUPFAM" id="SSF54534">
    <property type="entry name" value="FKBP-like"/>
    <property type="match status" value="1"/>
</dbReference>
<feature type="domain" description="PPIase FKBP-type" evidence="2">
    <location>
        <begin position="132"/>
        <end position="232"/>
    </location>
</feature>
<evidence type="ECO:0000259" key="2">
    <source>
        <dbReference type="PROSITE" id="PS50059"/>
    </source>
</evidence>
<dbReference type="AlphaFoldDB" id="A0A3B0TMP4"/>
<dbReference type="EC" id="5.2.1.8" evidence="3"/>
<reference evidence="3" key="1">
    <citation type="submission" date="2018-06" db="EMBL/GenBank/DDBJ databases">
        <authorList>
            <person name="Zhirakovskaya E."/>
        </authorList>
    </citation>
    <scope>NUCLEOTIDE SEQUENCE</scope>
</reference>
<evidence type="ECO:0000313" key="3">
    <source>
        <dbReference type="EMBL" id="VAW09904.1"/>
    </source>
</evidence>
<feature type="region of interest" description="Disordered" evidence="1">
    <location>
        <begin position="242"/>
        <end position="315"/>
    </location>
</feature>
<gene>
    <name evidence="3" type="ORF">MNBD_BACTEROID03-93</name>
</gene>
<protein>
    <submittedName>
        <fullName evidence="3">FKBP-type peptidyl-prolyl cis-trans isomerase FkpA</fullName>
        <ecNumber evidence="3">5.2.1.8</ecNumber>
    </submittedName>
</protein>
<dbReference type="PROSITE" id="PS50059">
    <property type="entry name" value="FKBP_PPIASE"/>
    <property type="match status" value="1"/>
</dbReference>
<sequence length="315" mass="34242">MNRVIALLLLLSVVWSCENDDDSTKPVSKPPRLLSEVAIEDDAEIKAYLQTHFYNYEEFANPPAGFDFKIKIDTIAADNSDKIPMLDQEQLKSEVFTVLSSAFGRDDGEEVEHTLYYLVAREGDTDNKPTIGDNTVLQFEGSLFDGTLFDASTTPTSLYLSSTLRGYGNGVVKFGVGVGPTDNGDGTVSFEDYGVGAIFMPAGLAYFNSPPVGSGIAAYEPLIFTIDVLAFEKDTDFDNDGIPSIKEDLDGDGNLNNDNTDADTERGVFLPNHQDSDDDNDGIPTRDEIEIDAEGNITFPDTDGDGTPDYLDSDS</sequence>
<dbReference type="GO" id="GO:0003755">
    <property type="term" value="F:peptidyl-prolyl cis-trans isomerase activity"/>
    <property type="evidence" value="ECO:0007669"/>
    <property type="project" value="UniProtKB-EC"/>
</dbReference>
<accession>A0A3B0TMP4</accession>
<proteinExistence type="predicted"/>
<feature type="compositionally biased region" description="Acidic residues" evidence="1">
    <location>
        <begin position="302"/>
        <end position="315"/>
    </location>
</feature>
<keyword evidence="3" id="KW-0413">Isomerase</keyword>
<dbReference type="InterPro" id="IPR046357">
    <property type="entry name" value="PPIase_dom_sf"/>
</dbReference>
<dbReference type="EMBL" id="UOEL01000004">
    <property type="protein sequence ID" value="VAW09904.1"/>
    <property type="molecule type" value="Genomic_DNA"/>
</dbReference>
<name>A0A3B0TMP4_9ZZZZ</name>
<organism evidence="3">
    <name type="scientific">hydrothermal vent metagenome</name>
    <dbReference type="NCBI Taxonomy" id="652676"/>
    <lineage>
        <taxon>unclassified sequences</taxon>
        <taxon>metagenomes</taxon>
        <taxon>ecological metagenomes</taxon>
    </lineage>
</organism>
<dbReference type="InterPro" id="IPR001179">
    <property type="entry name" value="PPIase_FKBP_dom"/>
</dbReference>
<dbReference type="Gene3D" id="3.10.50.40">
    <property type="match status" value="1"/>
</dbReference>
<evidence type="ECO:0000256" key="1">
    <source>
        <dbReference type="SAM" id="MobiDB-lite"/>
    </source>
</evidence>